<organism evidence="8 9">
    <name type="scientific">Lentinus brumalis</name>
    <dbReference type="NCBI Taxonomy" id="2498619"/>
    <lineage>
        <taxon>Eukaryota</taxon>
        <taxon>Fungi</taxon>
        <taxon>Dikarya</taxon>
        <taxon>Basidiomycota</taxon>
        <taxon>Agaricomycotina</taxon>
        <taxon>Agaricomycetes</taxon>
        <taxon>Polyporales</taxon>
        <taxon>Polyporaceae</taxon>
        <taxon>Lentinus</taxon>
    </lineage>
</organism>
<proteinExistence type="inferred from homology"/>
<dbReference type="InterPro" id="IPR018202">
    <property type="entry name" value="Ser_caboxypep_ser_AS"/>
</dbReference>
<keyword evidence="4 7" id="KW-0732">Signal</keyword>
<evidence type="ECO:0000256" key="2">
    <source>
        <dbReference type="ARBA" id="ARBA00022645"/>
    </source>
</evidence>
<dbReference type="GO" id="GO:0004185">
    <property type="term" value="F:serine-type carboxypeptidase activity"/>
    <property type="evidence" value="ECO:0007669"/>
    <property type="project" value="UniProtKB-UniRule"/>
</dbReference>
<comment type="similarity">
    <text evidence="1 7">Belongs to the peptidase S10 family.</text>
</comment>
<dbReference type="Gene3D" id="3.40.50.1820">
    <property type="entry name" value="alpha/beta hydrolase"/>
    <property type="match status" value="1"/>
</dbReference>
<dbReference type="GO" id="GO:0000324">
    <property type="term" value="C:fungal-type vacuole"/>
    <property type="evidence" value="ECO:0007669"/>
    <property type="project" value="TreeGrafter"/>
</dbReference>
<dbReference type="STRING" id="139420.A0A371DA26"/>
<name>A0A371DA26_9APHY</name>
<dbReference type="Proteomes" id="UP000256964">
    <property type="component" value="Unassembled WGS sequence"/>
</dbReference>
<dbReference type="AlphaFoldDB" id="A0A371DA26"/>
<dbReference type="SUPFAM" id="SSF53474">
    <property type="entry name" value="alpha/beta-Hydrolases"/>
    <property type="match status" value="1"/>
</dbReference>
<dbReference type="GO" id="GO:0006508">
    <property type="term" value="P:proteolysis"/>
    <property type="evidence" value="ECO:0007669"/>
    <property type="project" value="UniProtKB-KW"/>
</dbReference>
<dbReference type="InterPro" id="IPR001563">
    <property type="entry name" value="Peptidase_S10"/>
</dbReference>
<evidence type="ECO:0000256" key="1">
    <source>
        <dbReference type="ARBA" id="ARBA00009431"/>
    </source>
</evidence>
<dbReference type="PROSITE" id="PS00560">
    <property type="entry name" value="CARBOXYPEPT_SER_HIS"/>
    <property type="match status" value="1"/>
</dbReference>
<feature type="chain" id="PRO_5016478077" description="Carboxypeptidase" evidence="7">
    <location>
        <begin position="26"/>
        <end position="500"/>
    </location>
</feature>
<reference evidence="8 9" key="1">
    <citation type="journal article" date="2018" name="Biotechnol. Biofuels">
        <title>Integrative visual omics of the white-rot fungus Polyporus brumalis exposes the biotechnological potential of its oxidative enzymes for delignifying raw plant biomass.</title>
        <authorList>
            <person name="Miyauchi S."/>
            <person name="Rancon A."/>
            <person name="Drula E."/>
            <person name="Hage H."/>
            <person name="Chaduli D."/>
            <person name="Favel A."/>
            <person name="Grisel S."/>
            <person name="Henrissat B."/>
            <person name="Herpoel-Gimbert I."/>
            <person name="Ruiz-Duenas F.J."/>
            <person name="Chevret D."/>
            <person name="Hainaut M."/>
            <person name="Lin J."/>
            <person name="Wang M."/>
            <person name="Pangilinan J."/>
            <person name="Lipzen A."/>
            <person name="Lesage-Meessen L."/>
            <person name="Navarro D."/>
            <person name="Riley R."/>
            <person name="Grigoriev I.V."/>
            <person name="Zhou S."/>
            <person name="Raouche S."/>
            <person name="Rosso M.N."/>
        </authorList>
    </citation>
    <scope>NUCLEOTIDE SEQUENCE [LARGE SCALE GENOMIC DNA]</scope>
    <source>
        <strain evidence="8 9">BRFM 1820</strain>
    </source>
</reference>
<keyword evidence="3 7" id="KW-0645">Protease</keyword>
<evidence type="ECO:0000313" key="9">
    <source>
        <dbReference type="Proteomes" id="UP000256964"/>
    </source>
</evidence>
<protein>
    <recommendedName>
        <fullName evidence="7">Carboxypeptidase</fullName>
        <ecNumber evidence="7">3.4.16.-</ecNumber>
    </recommendedName>
</protein>
<dbReference type="EC" id="3.4.16.-" evidence="7"/>
<dbReference type="PANTHER" id="PTHR11802:SF113">
    <property type="entry name" value="SERINE CARBOXYPEPTIDASE CTSA-4.1"/>
    <property type="match status" value="1"/>
</dbReference>
<keyword evidence="6" id="KW-0325">Glycoprotein</keyword>
<accession>A0A371DA26</accession>
<dbReference type="OrthoDB" id="443318at2759"/>
<evidence type="ECO:0000256" key="5">
    <source>
        <dbReference type="ARBA" id="ARBA00022801"/>
    </source>
</evidence>
<dbReference type="Gene3D" id="1.10.287.410">
    <property type="match status" value="1"/>
</dbReference>
<dbReference type="PRINTS" id="PR00724">
    <property type="entry name" value="CRBOXYPTASEC"/>
</dbReference>
<sequence length="500" mass="55199">MMRLLSIGVTPGLLVLGVLLFSASARQLNFATTVGSEAFASYDDGLLTPLGDLSLLSLSEYTTLTHPVFPRYSVRVKRSDFCDGAVQAYTGYIDVQARHLFFYFFESRRDPDKDDVIFWTNGGPGASSSMGLFMELGPCRVTDANATESHPYSWNEHANVFFVDQPVGVGFSYAEYGETVSTTFEAADDIAAFMTIFFEHFTKFKGRALHLAGESYGGRYIPVFAATIYDKNAQLLEAGLTPINLTSVMIGNGCTDFATMYPSYYDAQCQDPTFPAVQGIADCVRMKQLVPRCTKRYQESCVEKTDGIDCAAAVAFCNTAMSELFADLNHYDRARPCKGAADITECYPIVKNIDDYLSNPDTQERLGVDLAARGNFSHGTPSVNLAFRQHLDHWGFPAQYYISALLERGVRALIYVGATDYICNWIGNERMTLALEWTKQEEFRSQPLTEWTVDGQVAGVTRSGGGLTYATISGAGHMAPYDKPVESLELANRWLAGETL</sequence>
<keyword evidence="9" id="KW-1185">Reference proteome</keyword>
<gene>
    <name evidence="8" type="ORF">OH76DRAFT_1403615</name>
</gene>
<evidence type="ECO:0000256" key="7">
    <source>
        <dbReference type="RuleBase" id="RU361156"/>
    </source>
</evidence>
<evidence type="ECO:0000256" key="4">
    <source>
        <dbReference type="ARBA" id="ARBA00022729"/>
    </source>
</evidence>
<dbReference type="EMBL" id="KZ857405">
    <property type="protein sequence ID" value="RDX49394.1"/>
    <property type="molecule type" value="Genomic_DNA"/>
</dbReference>
<keyword evidence="5 7" id="KW-0378">Hydrolase</keyword>
<evidence type="ECO:0000256" key="6">
    <source>
        <dbReference type="ARBA" id="ARBA00023180"/>
    </source>
</evidence>
<dbReference type="Pfam" id="PF00450">
    <property type="entry name" value="Peptidase_S10"/>
    <property type="match status" value="1"/>
</dbReference>
<feature type="signal peptide" evidence="7">
    <location>
        <begin position="1"/>
        <end position="25"/>
    </location>
</feature>
<evidence type="ECO:0000313" key="8">
    <source>
        <dbReference type="EMBL" id="RDX49394.1"/>
    </source>
</evidence>
<dbReference type="InterPro" id="IPR033124">
    <property type="entry name" value="Ser_caboxypep_his_AS"/>
</dbReference>
<evidence type="ECO:0000256" key="3">
    <source>
        <dbReference type="ARBA" id="ARBA00022670"/>
    </source>
</evidence>
<dbReference type="PROSITE" id="PS00131">
    <property type="entry name" value="CARBOXYPEPT_SER_SER"/>
    <property type="match status" value="1"/>
</dbReference>
<keyword evidence="2 7" id="KW-0121">Carboxypeptidase</keyword>
<dbReference type="InterPro" id="IPR029058">
    <property type="entry name" value="AB_hydrolase_fold"/>
</dbReference>
<dbReference type="PANTHER" id="PTHR11802">
    <property type="entry name" value="SERINE PROTEASE FAMILY S10 SERINE CARBOXYPEPTIDASE"/>
    <property type="match status" value="1"/>
</dbReference>